<proteinExistence type="predicted"/>
<dbReference type="Gene3D" id="3.20.20.70">
    <property type="entry name" value="Aldolase class I"/>
    <property type="match status" value="1"/>
</dbReference>
<dbReference type="RefSeq" id="WP_214113170.1">
    <property type="nucleotide sequence ID" value="NZ_JAHCTB010000003.1"/>
</dbReference>
<reference evidence="2 3" key="1">
    <citation type="submission" date="2021-05" db="EMBL/GenBank/DDBJ databases">
        <title>Aequorivita echinoideorum JCM 30378 genome.</title>
        <authorList>
            <person name="Zhang H."/>
            <person name="Li C."/>
        </authorList>
    </citation>
    <scope>NUCLEOTIDE SEQUENCE [LARGE SCALE GENOMIC DNA]</scope>
    <source>
        <strain evidence="2 3">JCM30378</strain>
    </source>
</reference>
<evidence type="ECO:0000313" key="2">
    <source>
        <dbReference type="EMBL" id="MBT0608304.1"/>
    </source>
</evidence>
<gene>
    <name evidence="2" type="ORF">KIV10_08930</name>
</gene>
<accession>A0ABS5S536</accession>
<sequence>MLLKITFVIIIFAISLGCSNTDEEIPRENLIEVPNSDYVIPKEKKFEWRLDEIPNSYQSNADVIDIDAFTSSAQLVENLKSQGKTVIAYLSVGSVENYRPDAQNFPENIIGNLYDEYPDEKWLDIRQIEILAPIIEARFDMIKKKGFDGIEPDNMNGYQNNTGFDISEEDTINYSRWLIAKAHERGLSIGQKNAEELIPEMYDEFDWILTEDAFVDDFYQSLTPYISINKAVFLVEYTDRISGGNFQSEVCPISFQNEFSAVLKNRELTDVTYYCN</sequence>
<evidence type="ECO:0000259" key="1">
    <source>
        <dbReference type="Pfam" id="PF03537"/>
    </source>
</evidence>
<dbReference type="EMBL" id="JAHCTB010000003">
    <property type="protein sequence ID" value="MBT0608304.1"/>
    <property type="molecule type" value="Genomic_DNA"/>
</dbReference>
<organism evidence="2 3">
    <name type="scientific">Aequorivita echinoideorum</name>
    <dbReference type="NCBI Taxonomy" id="1549647"/>
    <lineage>
        <taxon>Bacteria</taxon>
        <taxon>Pseudomonadati</taxon>
        <taxon>Bacteroidota</taxon>
        <taxon>Flavobacteriia</taxon>
        <taxon>Flavobacteriales</taxon>
        <taxon>Flavobacteriaceae</taxon>
        <taxon>Aequorivita</taxon>
    </lineage>
</organism>
<dbReference type="InterPro" id="IPR004352">
    <property type="entry name" value="GH114_TIM-barrel"/>
</dbReference>
<evidence type="ECO:0000313" key="3">
    <source>
        <dbReference type="Proteomes" id="UP001297092"/>
    </source>
</evidence>
<dbReference type="Pfam" id="PF03537">
    <property type="entry name" value="Glyco_hydro_114"/>
    <property type="match status" value="1"/>
</dbReference>
<keyword evidence="3" id="KW-1185">Reference proteome</keyword>
<dbReference type="InterPro" id="IPR017853">
    <property type="entry name" value="GH"/>
</dbReference>
<name>A0ABS5S536_9FLAO</name>
<dbReference type="PANTHER" id="PTHR35273">
    <property type="entry name" value="ALPHA-1,4 POLYGALACTOSAMINIDASE, PUTATIVE (AFU_ORTHOLOGUE AFUA_3G07890)-RELATED"/>
    <property type="match status" value="1"/>
</dbReference>
<protein>
    <submittedName>
        <fullName evidence="2">Endo alpha-1,4 polygalactosaminidase</fullName>
    </submittedName>
</protein>
<dbReference type="Proteomes" id="UP001297092">
    <property type="component" value="Unassembled WGS sequence"/>
</dbReference>
<feature type="domain" description="Glycoside-hydrolase family GH114 TIM-barrel" evidence="1">
    <location>
        <begin position="45"/>
        <end position="270"/>
    </location>
</feature>
<comment type="caution">
    <text evidence="2">The sequence shown here is derived from an EMBL/GenBank/DDBJ whole genome shotgun (WGS) entry which is preliminary data.</text>
</comment>
<dbReference type="SUPFAM" id="SSF51445">
    <property type="entry name" value="(Trans)glycosidases"/>
    <property type="match status" value="1"/>
</dbReference>
<dbReference type="PANTHER" id="PTHR35273:SF2">
    <property type="entry name" value="ALPHA-GALACTOSIDASE"/>
    <property type="match status" value="1"/>
</dbReference>
<dbReference type="PROSITE" id="PS51257">
    <property type="entry name" value="PROKAR_LIPOPROTEIN"/>
    <property type="match status" value="1"/>
</dbReference>
<dbReference type="InterPro" id="IPR013785">
    <property type="entry name" value="Aldolase_TIM"/>
</dbReference>